<keyword evidence="18" id="KW-0560">Oxidoreductase</keyword>
<dbReference type="GO" id="GO:0050661">
    <property type="term" value="F:NADP binding"/>
    <property type="evidence" value="ECO:0007669"/>
    <property type="project" value="InterPro"/>
</dbReference>
<keyword evidence="6 15" id="KW-1003">Cell membrane</keyword>
<keyword evidence="8 16" id="KW-0812">Transmembrane</keyword>
<evidence type="ECO:0000313" key="19">
    <source>
        <dbReference type="Proteomes" id="UP000215086"/>
    </source>
</evidence>
<dbReference type="PIRSF" id="PIRSF000204">
    <property type="entry name" value="PNTB"/>
    <property type="match status" value="1"/>
</dbReference>
<dbReference type="GO" id="GO:0005886">
    <property type="term" value="C:plasma membrane"/>
    <property type="evidence" value="ECO:0007669"/>
    <property type="project" value="UniProtKB-SubCell"/>
</dbReference>
<feature type="transmembrane region" description="Helical" evidence="16">
    <location>
        <begin position="161"/>
        <end position="178"/>
    </location>
</feature>
<feature type="transmembrane region" description="Helical" evidence="16">
    <location>
        <begin position="120"/>
        <end position="140"/>
    </location>
</feature>
<proteinExistence type="inferred from homology"/>
<dbReference type="AlphaFoldDB" id="A0A286RFT7"/>
<dbReference type="PANTHER" id="PTHR44758:SF1">
    <property type="entry name" value="NAD(P) TRANSHYDROGENASE SUBUNIT BETA"/>
    <property type="match status" value="1"/>
</dbReference>
<evidence type="ECO:0000256" key="10">
    <source>
        <dbReference type="ARBA" id="ARBA00022967"/>
    </source>
</evidence>
<feature type="transmembrane region" description="Helical" evidence="16">
    <location>
        <begin position="6"/>
        <end position="22"/>
    </location>
</feature>
<feature type="transmembrane region" description="Helical" evidence="16">
    <location>
        <begin position="34"/>
        <end position="52"/>
    </location>
</feature>
<feature type="transmembrane region" description="Helical" evidence="16">
    <location>
        <begin position="89"/>
        <end position="108"/>
    </location>
</feature>
<dbReference type="RefSeq" id="WP_095415026.1">
    <property type="nucleotide sequence ID" value="NZ_CP018477.1"/>
</dbReference>
<evidence type="ECO:0000256" key="7">
    <source>
        <dbReference type="ARBA" id="ARBA00022519"/>
    </source>
</evidence>
<comment type="function">
    <text evidence="1 15">The transhydrogenation between NADH and NADP is coupled to respiration and ATP hydrolysis and functions as a proton pump across the membrane.</text>
</comment>
<dbReference type="SUPFAM" id="SSF52467">
    <property type="entry name" value="DHS-like NAD/FAD-binding domain"/>
    <property type="match status" value="1"/>
</dbReference>
<gene>
    <name evidence="18" type="ORF">THTE_2200</name>
</gene>
<evidence type="ECO:0000256" key="2">
    <source>
        <dbReference type="ARBA" id="ARBA00004429"/>
    </source>
</evidence>
<dbReference type="KEGG" id="ttf:THTE_2200"/>
<keyword evidence="10 15" id="KW-1278">Translocase</keyword>
<dbReference type="Proteomes" id="UP000215086">
    <property type="component" value="Chromosome"/>
</dbReference>
<evidence type="ECO:0000256" key="11">
    <source>
        <dbReference type="ARBA" id="ARBA00022989"/>
    </source>
</evidence>
<feature type="domain" description="NADP transhydrogenase beta-like" evidence="17">
    <location>
        <begin position="9"/>
        <end position="455"/>
    </location>
</feature>
<dbReference type="Gene3D" id="3.40.50.1220">
    <property type="entry name" value="TPP-binding domain"/>
    <property type="match status" value="1"/>
</dbReference>
<dbReference type="EC" id="7.1.1.1" evidence="4 15"/>
<dbReference type="OrthoDB" id="9763786at2"/>
<keyword evidence="12 15" id="KW-0520">NAD</keyword>
<keyword evidence="7 15" id="KW-0997">Cell inner membrane</keyword>
<feature type="transmembrane region" description="Helical" evidence="16">
    <location>
        <begin position="236"/>
        <end position="255"/>
    </location>
</feature>
<evidence type="ECO:0000256" key="14">
    <source>
        <dbReference type="ARBA" id="ARBA00048202"/>
    </source>
</evidence>
<protein>
    <recommendedName>
        <fullName evidence="5 15">NAD(P) transhydrogenase subunit beta</fullName>
        <ecNumber evidence="4 15">7.1.1.1</ecNumber>
    </recommendedName>
    <alternativeName>
        <fullName evidence="15">Nicotinamide nucleotide transhydrogenase subunit beta</fullName>
    </alternativeName>
</protein>
<dbReference type="PANTHER" id="PTHR44758">
    <property type="entry name" value="NAD(P) TRANSHYDROGENASE SUBUNIT BETA"/>
    <property type="match status" value="1"/>
</dbReference>
<reference evidence="18 19" key="1">
    <citation type="journal article" name="Front. Microbiol.">
        <title>Sugar Metabolism of the First Thermophilic Planctomycete Thermogutta terrifontis: Comparative Genomic and Transcriptomic Approaches.</title>
        <authorList>
            <person name="Elcheninov A.G."/>
            <person name="Menzel P."/>
            <person name="Gudbergsdottir S.R."/>
            <person name="Slesarev A.I."/>
            <person name="Kadnikov V.V."/>
            <person name="Krogh A."/>
            <person name="Bonch-Osmolovskaya E.A."/>
            <person name="Peng X."/>
            <person name="Kublanov I.V."/>
        </authorList>
    </citation>
    <scope>NUCLEOTIDE SEQUENCE [LARGE SCALE GENOMIC DNA]</scope>
    <source>
        <strain evidence="18 19">R1</strain>
    </source>
</reference>
<accession>A0A286RFT7</accession>
<comment type="similarity">
    <text evidence="3 15">Belongs to the PNT beta subunit family.</text>
</comment>
<comment type="catalytic activity">
    <reaction evidence="14 15">
        <text>NAD(+) + NADPH + H(+)(in) = NADH + NADP(+) + H(+)(out)</text>
        <dbReference type="Rhea" id="RHEA:47992"/>
        <dbReference type="ChEBI" id="CHEBI:15378"/>
        <dbReference type="ChEBI" id="CHEBI:57540"/>
        <dbReference type="ChEBI" id="CHEBI:57783"/>
        <dbReference type="ChEBI" id="CHEBI:57945"/>
        <dbReference type="ChEBI" id="CHEBI:58349"/>
        <dbReference type="EC" id="7.1.1.1"/>
    </reaction>
</comment>
<keyword evidence="9 15" id="KW-0521">NADP</keyword>
<evidence type="ECO:0000256" key="16">
    <source>
        <dbReference type="SAM" id="Phobius"/>
    </source>
</evidence>
<name>A0A286RFT7_9BACT</name>
<dbReference type="InterPro" id="IPR012136">
    <property type="entry name" value="NADH_DH_b"/>
</dbReference>
<evidence type="ECO:0000256" key="9">
    <source>
        <dbReference type="ARBA" id="ARBA00022857"/>
    </source>
</evidence>
<evidence type="ECO:0000256" key="5">
    <source>
        <dbReference type="ARBA" id="ARBA00014581"/>
    </source>
</evidence>
<sequence length="460" mass="48390">MIPESVIVLAYLLASVLFILGIKGLTHPRTAVRGNLTGALGMLIAVLATLFHSGIIEYHWIILGLIVGSVMGAVLALKVRMTAMPQMVALLNGFGGAASVLVAAAELIRTPPPPVSDIAIATFASAIIGAVTFWGSLLAFAKLQEYKAFREPIRYPLLQPINAVLGILALGASVLGVLDPSAPGWYWVVVALSSVLGLTLVNPIGGADMPVVIALLNSYSGLAAAATGFVLGNAVLIISGSLVGASGIILTNIMCKAMNRSMFNVLFGVLQEGEQAAKADEVYRTVKSATAEEIAMLFDTARRVVIVPGYGMAVAQAQHAVRDLYHLLESRGIEVLFGIHPVAGRMPGHMNVLLAEVEIPYDKLKELDEINAILNETDVAIVLGANDVVNPLAKTDPKSPIAGMPIIEVDKAKTVVVIKRSLSPGFANIPNPLFAAPNTLMFFADGKRAVLDLVAAIKES</sequence>
<dbReference type="InterPro" id="IPR034300">
    <property type="entry name" value="PNTB-like"/>
</dbReference>
<dbReference type="GO" id="GO:0016491">
    <property type="term" value="F:oxidoreductase activity"/>
    <property type="evidence" value="ECO:0007669"/>
    <property type="project" value="UniProtKB-KW"/>
</dbReference>
<evidence type="ECO:0000256" key="6">
    <source>
        <dbReference type="ARBA" id="ARBA00022475"/>
    </source>
</evidence>
<comment type="subcellular location">
    <subcellularLocation>
        <location evidence="2">Cell inner membrane</location>
        <topology evidence="2">Multi-pass membrane protein</topology>
    </subcellularLocation>
</comment>
<organism evidence="18 19">
    <name type="scientific">Thermogutta terrifontis</name>
    <dbReference type="NCBI Taxonomy" id="1331910"/>
    <lineage>
        <taxon>Bacteria</taxon>
        <taxon>Pseudomonadati</taxon>
        <taxon>Planctomycetota</taxon>
        <taxon>Planctomycetia</taxon>
        <taxon>Pirellulales</taxon>
        <taxon>Thermoguttaceae</taxon>
        <taxon>Thermogutta</taxon>
    </lineage>
</organism>
<evidence type="ECO:0000256" key="4">
    <source>
        <dbReference type="ARBA" id="ARBA00012943"/>
    </source>
</evidence>
<evidence type="ECO:0000256" key="3">
    <source>
        <dbReference type="ARBA" id="ARBA00007919"/>
    </source>
</evidence>
<dbReference type="InterPro" id="IPR029035">
    <property type="entry name" value="DHS-like_NAD/FAD-binding_dom"/>
</dbReference>
<dbReference type="Pfam" id="PF02233">
    <property type="entry name" value="PNTB"/>
    <property type="match status" value="1"/>
</dbReference>
<dbReference type="EMBL" id="CP018477">
    <property type="protein sequence ID" value="ASV74802.1"/>
    <property type="molecule type" value="Genomic_DNA"/>
</dbReference>
<feature type="transmembrane region" description="Helical" evidence="16">
    <location>
        <begin position="58"/>
        <end position="77"/>
    </location>
</feature>
<evidence type="ECO:0000256" key="8">
    <source>
        <dbReference type="ARBA" id="ARBA00022692"/>
    </source>
</evidence>
<keyword evidence="19" id="KW-1185">Reference proteome</keyword>
<evidence type="ECO:0000256" key="1">
    <source>
        <dbReference type="ARBA" id="ARBA00003943"/>
    </source>
</evidence>
<dbReference type="GO" id="GO:0008750">
    <property type="term" value="F:proton-translocating NAD(P)+ transhydrogenase activity"/>
    <property type="evidence" value="ECO:0007669"/>
    <property type="project" value="UniProtKB-EC"/>
</dbReference>
<keyword evidence="11 16" id="KW-1133">Transmembrane helix</keyword>
<feature type="transmembrane region" description="Helical" evidence="16">
    <location>
        <begin position="184"/>
        <end position="204"/>
    </location>
</feature>
<evidence type="ECO:0000256" key="15">
    <source>
        <dbReference type="PIRNR" id="PIRNR000204"/>
    </source>
</evidence>
<evidence type="ECO:0000256" key="13">
    <source>
        <dbReference type="ARBA" id="ARBA00023136"/>
    </source>
</evidence>
<evidence type="ECO:0000259" key="17">
    <source>
        <dbReference type="Pfam" id="PF02233"/>
    </source>
</evidence>
<evidence type="ECO:0000313" key="18">
    <source>
        <dbReference type="EMBL" id="ASV74802.1"/>
    </source>
</evidence>
<evidence type="ECO:0000256" key="12">
    <source>
        <dbReference type="ARBA" id="ARBA00023027"/>
    </source>
</evidence>
<keyword evidence="13 15" id="KW-0472">Membrane</keyword>